<evidence type="ECO:0000313" key="1">
    <source>
        <dbReference type="EMBL" id="KAF2074043.1"/>
    </source>
</evidence>
<sequence>MIPIQKNKQSNNIKVLINNAFIKQSSSSLPNNRLGISCLIEHVHTLVECYQYYIPSLMFSFYIISIHEIVNNINNILDNIKLFNKFIINNQSNGFLIIYVSDTSNNNNKLNNVLMDEIIKLQTKYMNYQFQLLFNDSLKDCLETIMDFIEKQQQSKNLSIQAKLNDIEKDLYSQRARIKCLLLINSNLRVQTCKALLDKNEQSIKKVLLNNKQAISPNGESSENVGACNGIDISICIKEFIETESIIFK</sequence>
<dbReference type="AlphaFoldDB" id="A0A8J4PT19"/>
<gene>
    <name evidence="1" type="ORF">CYY_004657</name>
</gene>
<reference evidence="1" key="1">
    <citation type="submission" date="2020-01" db="EMBL/GenBank/DDBJ databases">
        <title>Development of genomics and gene disruption for Polysphondylium violaceum indicates a role for the polyketide synthase stlB in stalk morphogenesis.</title>
        <authorList>
            <person name="Narita B."/>
            <person name="Kawabe Y."/>
            <person name="Kin K."/>
            <person name="Saito T."/>
            <person name="Gibbs R."/>
            <person name="Kuspa A."/>
            <person name="Muzny D."/>
            <person name="Queller D."/>
            <person name="Richards S."/>
            <person name="Strassman J."/>
            <person name="Sucgang R."/>
            <person name="Worley K."/>
            <person name="Schaap P."/>
        </authorList>
    </citation>
    <scope>NUCLEOTIDE SEQUENCE</scope>
    <source>
        <strain evidence="1">QSvi11</strain>
    </source>
</reference>
<name>A0A8J4PT19_9MYCE</name>
<keyword evidence="2" id="KW-1185">Reference proteome</keyword>
<dbReference type="Proteomes" id="UP000695562">
    <property type="component" value="Unassembled WGS sequence"/>
</dbReference>
<evidence type="ECO:0000313" key="2">
    <source>
        <dbReference type="Proteomes" id="UP000695562"/>
    </source>
</evidence>
<organism evidence="1 2">
    <name type="scientific">Polysphondylium violaceum</name>
    <dbReference type="NCBI Taxonomy" id="133409"/>
    <lineage>
        <taxon>Eukaryota</taxon>
        <taxon>Amoebozoa</taxon>
        <taxon>Evosea</taxon>
        <taxon>Eumycetozoa</taxon>
        <taxon>Dictyostelia</taxon>
        <taxon>Dictyosteliales</taxon>
        <taxon>Dictyosteliaceae</taxon>
        <taxon>Polysphondylium</taxon>
    </lineage>
</organism>
<accession>A0A8J4PT19</accession>
<proteinExistence type="predicted"/>
<dbReference type="EMBL" id="AJWJ01000168">
    <property type="protein sequence ID" value="KAF2074043.1"/>
    <property type="molecule type" value="Genomic_DNA"/>
</dbReference>
<comment type="caution">
    <text evidence="1">The sequence shown here is derived from an EMBL/GenBank/DDBJ whole genome shotgun (WGS) entry which is preliminary data.</text>
</comment>
<protein>
    <submittedName>
        <fullName evidence="1">Uncharacterized protein</fullName>
    </submittedName>
</protein>